<feature type="compositionally biased region" description="Basic and acidic residues" evidence="1">
    <location>
        <begin position="113"/>
        <end position="123"/>
    </location>
</feature>
<proteinExistence type="predicted"/>
<reference evidence="2 3" key="1">
    <citation type="submission" date="2023-09" db="EMBL/GenBank/DDBJ databases">
        <authorList>
            <person name="Wang M."/>
        </authorList>
    </citation>
    <scope>NUCLEOTIDE SEQUENCE [LARGE SCALE GENOMIC DNA]</scope>
    <source>
        <strain evidence="2">GT-2023</strain>
        <tissue evidence="2">Liver</tissue>
    </source>
</reference>
<evidence type="ECO:0000313" key="3">
    <source>
        <dbReference type="Proteomes" id="UP001558613"/>
    </source>
</evidence>
<gene>
    <name evidence="2" type="ORF">QQF64_013479</name>
</gene>
<evidence type="ECO:0000313" key="2">
    <source>
        <dbReference type="EMBL" id="KAL1255418.1"/>
    </source>
</evidence>
<evidence type="ECO:0000256" key="1">
    <source>
        <dbReference type="SAM" id="MobiDB-lite"/>
    </source>
</evidence>
<dbReference type="EMBL" id="JAYMGO010000019">
    <property type="protein sequence ID" value="KAL1255418.1"/>
    <property type="molecule type" value="Genomic_DNA"/>
</dbReference>
<accession>A0ABR3LRD0</accession>
<feature type="region of interest" description="Disordered" evidence="1">
    <location>
        <begin position="98"/>
        <end position="123"/>
    </location>
</feature>
<comment type="caution">
    <text evidence="2">The sequence shown here is derived from an EMBL/GenBank/DDBJ whole genome shotgun (WGS) entry which is preliminary data.</text>
</comment>
<sequence>MEMVLVLSKRRMSTMRKKHRKRSTFEKYVRPDSGAMWQRRHLHGVFSKLANGRLAGRSAVLTPNNKPWSWRRSSSTVYKMSLTQERRLDISRSVHLTDRQVGFPESPYENGENDPRKENLRNL</sequence>
<name>A0ABR3LRD0_9TELE</name>
<keyword evidence="3" id="KW-1185">Reference proteome</keyword>
<protein>
    <submittedName>
        <fullName evidence="2">Uncharacterized protein</fullName>
    </submittedName>
</protein>
<organism evidence="2 3">
    <name type="scientific">Cirrhinus molitorella</name>
    <name type="common">mud carp</name>
    <dbReference type="NCBI Taxonomy" id="172907"/>
    <lineage>
        <taxon>Eukaryota</taxon>
        <taxon>Metazoa</taxon>
        <taxon>Chordata</taxon>
        <taxon>Craniata</taxon>
        <taxon>Vertebrata</taxon>
        <taxon>Euteleostomi</taxon>
        <taxon>Actinopterygii</taxon>
        <taxon>Neopterygii</taxon>
        <taxon>Teleostei</taxon>
        <taxon>Ostariophysi</taxon>
        <taxon>Cypriniformes</taxon>
        <taxon>Cyprinidae</taxon>
        <taxon>Labeoninae</taxon>
        <taxon>Labeonini</taxon>
        <taxon>Cirrhinus</taxon>
    </lineage>
</organism>
<dbReference type="Proteomes" id="UP001558613">
    <property type="component" value="Unassembled WGS sequence"/>
</dbReference>